<name>A0AAV1K4W5_9NEOP</name>
<protein>
    <submittedName>
        <fullName evidence="1">Uncharacterized protein</fullName>
    </submittedName>
</protein>
<evidence type="ECO:0000313" key="1">
    <source>
        <dbReference type="EMBL" id="CAK1555476.1"/>
    </source>
</evidence>
<sequence length="84" mass="9610">MYVEEGFEDGNLEKAGYSRKNVDKNYYLGTSGEESWKIPMPKRPAALQACALLWLFKFSSVRPICPRKIRRGRSLQVNDIKGSL</sequence>
<dbReference type="AlphaFoldDB" id="A0AAV1K4W5"/>
<keyword evidence="2" id="KW-1185">Reference proteome</keyword>
<proteinExistence type="predicted"/>
<reference evidence="1 2" key="1">
    <citation type="submission" date="2023-11" db="EMBL/GenBank/DDBJ databases">
        <authorList>
            <person name="Okamura Y."/>
        </authorList>
    </citation>
    <scope>NUCLEOTIDE SEQUENCE [LARGE SCALE GENOMIC DNA]</scope>
</reference>
<comment type="caution">
    <text evidence="1">The sequence shown here is derived from an EMBL/GenBank/DDBJ whole genome shotgun (WGS) entry which is preliminary data.</text>
</comment>
<gene>
    <name evidence="1" type="ORF">LNINA_LOCUS14291</name>
</gene>
<accession>A0AAV1K4W5</accession>
<dbReference type="Proteomes" id="UP001497472">
    <property type="component" value="Unassembled WGS sequence"/>
</dbReference>
<evidence type="ECO:0000313" key="2">
    <source>
        <dbReference type="Proteomes" id="UP001497472"/>
    </source>
</evidence>
<dbReference type="EMBL" id="CAVLEF010000280">
    <property type="protein sequence ID" value="CAK1555476.1"/>
    <property type="molecule type" value="Genomic_DNA"/>
</dbReference>
<organism evidence="1 2">
    <name type="scientific">Leptosia nina</name>
    <dbReference type="NCBI Taxonomy" id="320188"/>
    <lineage>
        <taxon>Eukaryota</taxon>
        <taxon>Metazoa</taxon>
        <taxon>Ecdysozoa</taxon>
        <taxon>Arthropoda</taxon>
        <taxon>Hexapoda</taxon>
        <taxon>Insecta</taxon>
        <taxon>Pterygota</taxon>
        <taxon>Neoptera</taxon>
        <taxon>Endopterygota</taxon>
        <taxon>Lepidoptera</taxon>
        <taxon>Glossata</taxon>
        <taxon>Ditrysia</taxon>
        <taxon>Papilionoidea</taxon>
        <taxon>Pieridae</taxon>
        <taxon>Pierinae</taxon>
        <taxon>Leptosia</taxon>
    </lineage>
</organism>